<evidence type="ECO:0000256" key="3">
    <source>
        <dbReference type="ARBA" id="ARBA00022801"/>
    </source>
</evidence>
<feature type="region of interest" description="Disordered" evidence="6">
    <location>
        <begin position="625"/>
        <end position="644"/>
    </location>
</feature>
<dbReference type="VEuPathDB" id="FungiDB:SeMB42_g04397"/>
<accession>A0A507DFN7</accession>
<evidence type="ECO:0000256" key="4">
    <source>
        <dbReference type="ARBA" id="ARBA00022806"/>
    </source>
</evidence>
<dbReference type="InterPro" id="IPR027417">
    <property type="entry name" value="P-loop_NTPase"/>
</dbReference>
<dbReference type="InterPro" id="IPR024481">
    <property type="entry name" value="Helicase_Sen1_N"/>
</dbReference>
<dbReference type="InterPro" id="IPR047187">
    <property type="entry name" value="SF1_C_Upf1"/>
</dbReference>
<keyword evidence="3" id="KW-0378">Hydrolase</keyword>
<evidence type="ECO:0000256" key="6">
    <source>
        <dbReference type="SAM" id="MobiDB-lite"/>
    </source>
</evidence>
<dbReference type="EMBL" id="QEAM01000021">
    <property type="protein sequence ID" value="TPX50211.1"/>
    <property type="molecule type" value="Genomic_DNA"/>
</dbReference>
<feature type="domain" description="Helicase Sen1 N-terminal" evidence="7">
    <location>
        <begin position="82"/>
        <end position="239"/>
    </location>
</feature>
<evidence type="ECO:0000256" key="5">
    <source>
        <dbReference type="ARBA" id="ARBA00022840"/>
    </source>
</evidence>
<dbReference type="Pfam" id="PF12726">
    <property type="entry name" value="SEN1_N"/>
    <property type="match status" value="1"/>
</dbReference>
<dbReference type="GO" id="GO:0016604">
    <property type="term" value="C:nuclear body"/>
    <property type="evidence" value="ECO:0007669"/>
    <property type="project" value="TreeGrafter"/>
</dbReference>
<comment type="similarity">
    <text evidence="1">Belongs to the DNA2/NAM7 helicase family.</text>
</comment>
<dbReference type="InterPro" id="IPR041677">
    <property type="entry name" value="DNA2/NAM7_AAA_11"/>
</dbReference>
<dbReference type="Pfam" id="PF23576">
    <property type="entry name" value="SEN1_barrel"/>
    <property type="match status" value="1"/>
</dbReference>
<feature type="domain" description="Helicase SEN1 beta-barrel" evidence="10">
    <location>
        <begin position="740"/>
        <end position="827"/>
    </location>
</feature>
<organism evidence="11 12">
    <name type="scientific">Synchytrium endobioticum</name>
    <dbReference type="NCBI Taxonomy" id="286115"/>
    <lineage>
        <taxon>Eukaryota</taxon>
        <taxon>Fungi</taxon>
        <taxon>Fungi incertae sedis</taxon>
        <taxon>Chytridiomycota</taxon>
        <taxon>Chytridiomycota incertae sedis</taxon>
        <taxon>Chytridiomycetes</taxon>
        <taxon>Synchytriales</taxon>
        <taxon>Synchytriaceae</taxon>
        <taxon>Synchytrium</taxon>
    </lineage>
</organism>
<dbReference type="GO" id="GO:0001147">
    <property type="term" value="F:transcription termination site sequence-specific DNA binding"/>
    <property type="evidence" value="ECO:0007669"/>
    <property type="project" value="TreeGrafter"/>
</dbReference>
<evidence type="ECO:0000313" key="12">
    <source>
        <dbReference type="Proteomes" id="UP000320475"/>
    </source>
</evidence>
<dbReference type="InterPro" id="IPR056474">
    <property type="entry name" value="SEN1_barrel"/>
</dbReference>
<evidence type="ECO:0000259" key="7">
    <source>
        <dbReference type="Pfam" id="PF12726"/>
    </source>
</evidence>
<dbReference type="PANTHER" id="PTHR10887:SF495">
    <property type="entry name" value="HELICASE SENATAXIN ISOFORM X1-RELATED"/>
    <property type="match status" value="1"/>
</dbReference>
<dbReference type="FunFam" id="3.40.50.300:FF:000326">
    <property type="entry name" value="P-loop containing nucleoside triphosphate hydrolase"/>
    <property type="match status" value="1"/>
</dbReference>
<dbReference type="GO" id="GO:0016787">
    <property type="term" value="F:hydrolase activity"/>
    <property type="evidence" value="ECO:0007669"/>
    <property type="project" value="UniProtKB-KW"/>
</dbReference>
<evidence type="ECO:0000256" key="2">
    <source>
        <dbReference type="ARBA" id="ARBA00022741"/>
    </source>
</evidence>
<comment type="caution">
    <text evidence="11">The sequence shown here is derived from an EMBL/GenBank/DDBJ whole genome shotgun (WGS) entry which is preliminary data.</text>
</comment>
<gene>
    <name evidence="11" type="ORF">SeLEV6574_g01053</name>
</gene>
<dbReference type="InterPro" id="IPR041679">
    <property type="entry name" value="DNA2/NAM7-like_C"/>
</dbReference>
<name>A0A507DFN7_9FUNG</name>
<protein>
    <recommendedName>
        <fullName evidence="13">AAA+ ATPase domain-containing protein</fullName>
    </recommendedName>
</protein>
<feature type="domain" description="DNA2/NAM7 helicase-like C-terminal" evidence="9">
    <location>
        <begin position="1078"/>
        <end position="1271"/>
    </location>
</feature>
<dbReference type="GO" id="GO:0006369">
    <property type="term" value="P:termination of RNA polymerase II transcription"/>
    <property type="evidence" value="ECO:0007669"/>
    <property type="project" value="TreeGrafter"/>
</dbReference>
<sequence>MSFRTNNYRIYHGSRGMEVLKNKHQKSISSATSDSARSDFVSSLIETLESDPAFAKDFYHSHEDLAVESFFVFAAKGARNAKELLKKCLDGCFECCLTFHRAKRAFIRRYTNLFGADMLPFMNKMRKWNADRQLAILKSTMSDVLVKDILAHPDTLMIPELDRVFVDKANIWQNRLLACASAAAPSPGAAVLLFHSNGGIRSWAMCNFKKSAYEHAKMDVEVINNCCRELSEVLKSFVGENTYNVTNDARLFTESLATALALAPLRKLTYDCTSKANSFQVALSEYLNHCSNNPTVANTCLTIFEPLILDMLLSQNATLAEATQVFLLVATGAESQIDALKHISILSFDSVIEALTGMALQPILLRHVMTVYSWFIAAKASDDSSVLWSQVWRWGDELLKTVYFSSKTTQTGWDAPMEKQAILTLFSNILTILEDEGLMTKISPSSVQVSEMAHIALNFVKSRQVLIQQKGTDLSLALLNLCITRGSVNDDLLDRVEKLLDKVSSTQKDRLKSWLDKHDGRVKNATILRNPWAFKADNQSLPRPDDKKPIKNIRPLPVGFSLGGSGAKFSVSSDKTTHKKPVGKGKLGQMMAELSGGASKWGAKLSGGSSNTSATAMNGRISPDIIEVSDDGSDKQENKGPKRTMKMVEDTQTGIKLRRVKGLDHSNDAKPLRTVQDLDRMILNFNTSRFSYKELVASLRELPVTFADAASYVAAFEPMLILECWEQYQQALNQETDGPSETFPCDVLSVSQVDDFTDIQFKRHGRLSPDEIVRLVSAESKVEVLGKVIERKRDKQAALVIVRIHCTTGSEHSKSLRPNSVWNCTRLFSLTTAYREYKALSRLPVYPLVNRILRPSPPVAAPPVQTRSLELQNTLHLNAPQSNAVNAGLQTREGFILVQGPPGTGKTTALLGLVGALPRPKKVLICTPSNAAADELTRRMMHGVYDTYGRLNQLRILRVGVTDALSADVQNVTLEWVVANAKKETGQQHMGEAERMGLERRHIDEAEIIISTLSFTGLEVTFHRELKFTDVIIDEACQAVETSTLIPMRYSTRRIFLFGDPNQLPATVLSVSAKEFSYSRSLFERMMEACPPYLLSIQYRMHPEISRIPSMLFYQGELKDAPDMADKCKATWHHDPVLPPYRFYDCQTGREQSTASNSKFNLAEAEACVKLVKRLFIAAPAESFRGRIGIISYYSSQLVKIKDFLRREFGPEALSHVAVGTVDSYQGQERDVIILSCVRAQSRGIGFVGDAKRINVSLTRAKKSLYVIGSANTLRQSDQMWRRLIEDSQSRHCFRSVSDIVIDRPCVPRW</sequence>
<dbReference type="Gene3D" id="3.40.50.300">
    <property type="entry name" value="P-loop containing nucleotide triphosphate hydrolases"/>
    <property type="match status" value="2"/>
</dbReference>
<proteinExistence type="inferred from homology"/>
<dbReference type="CDD" id="cd18042">
    <property type="entry name" value="DEXXQc_SETX"/>
    <property type="match status" value="1"/>
</dbReference>
<dbReference type="Pfam" id="PF13086">
    <property type="entry name" value="AAA_11"/>
    <property type="match status" value="2"/>
</dbReference>
<evidence type="ECO:0000256" key="1">
    <source>
        <dbReference type="ARBA" id="ARBA00007913"/>
    </source>
</evidence>
<dbReference type="Pfam" id="PF13087">
    <property type="entry name" value="AAA_12"/>
    <property type="match status" value="1"/>
</dbReference>
<dbReference type="InterPro" id="IPR045055">
    <property type="entry name" value="DNA2/NAM7-like"/>
</dbReference>
<dbReference type="OrthoDB" id="6513042at2759"/>
<feature type="domain" description="DNA2/NAM7 helicase helicase" evidence="8">
    <location>
        <begin position="876"/>
        <end position="985"/>
    </location>
</feature>
<evidence type="ECO:0000259" key="8">
    <source>
        <dbReference type="Pfam" id="PF13086"/>
    </source>
</evidence>
<evidence type="ECO:0000259" key="10">
    <source>
        <dbReference type="Pfam" id="PF23576"/>
    </source>
</evidence>
<dbReference type="GO" id="GO:0005694">
    <property type="term" value="C:chromosome"/>
    <property type="evidence" value="ECO:0007669"/>
    <property type="project" value="UniProtKB-ARBA"/>
</dbReference>
<dbReference type="SUPFAM" id="SSF52540">
    <property type="entry name" value="P-loop containing nucleoside triphosphate hydrolases"/>
    <property type="match status" value="1"/>
</dbReference>
<dbReference type="PANTHER" id="PTHR10887">
    <property type="entry name" value="DNA2/NAM7 HELICASE FAMILY"/>
    <property type="match status" value="1"/>
</dbReference>
<dbReference type="CDD" id="cd18808">
    <property type="entry name" value="SF1_C_Upf1"/>
    <property type="match status" value="1"/>
</dbReference>
<keyword evidence="2" id="KW-0547">Nucleotide-binding</keyword>
<evidence type="ECO:0000313" key="11">
    <source>
        <dbReference type="EMBL" id="TPX50211.1"/>
    </source>
</evidence>
<feature type="region of interest" description="Disordered" evidence="6">
    <location>
        <begin position="537"/>
        <end position="557"/>
    </location>
</feature>
<evidence type="ECO:0008006" key="13">
    <source>
        <dbReference type="Google" id="ProtNLM"/>
    </source>
</evidence>
<reference evidence="11 12" key="1">
    <citation type="journal article" date="2019" name="Sci. Rep.">
        <title>Comparative genomics of chytrid fungi reveal insights into the obligate biotrophic and pathogenic lifestyle of Synchytrium endobioticum.</title>
        <authorList>
            <person name="van de Vossenberg B.T.L.H."/>
            <person name="Warris S."/>
            <person name="Nguyen H.D.T."/>
            <person name="van Gent-Pelzer M.P.E."/>
            <person name="Joly D.L."/>
            <person name="van de Geest H.C."/>
            <person name="Bonants P.J.M."/>
            <person name="Smith D.S."/>
            <person name="Levesque C.A."/>
            <person name="van der Lee T.A.J."/>
        </authorList>
    </citation>
    <scope>NUCLEOTIDE SEQUENCE [LARGE SCALE GENOMIC DNA]</scope>
    <source>
        <strain evidence="11 12">LEV6574</strain>
    </source>
</reference>
<dbReference type="Proteomes" id="UP000320475">
    <property type="component" value="Unassembled WGS sequence"/>
</dbReference>
<dbReference type="GO" id="GO:0005524">
    <property type="term" value="F:ATP binding"/>
    <property type="evidence" value="ECO:0007669"/>
    <property type="project" value="UniProtKB-KW"/>
</dbReference>
<feature type="domain" description="DNA2/NAM7 helicase helicase" evidence="8">
    <location>
        <begin position="992"/>
        <end position="1070"/>
    </location>
</feature>
<keyword evidence="5" id="KW-0067">ATP-binding</keyword>
<evidence type="ECO:0000259" key="9">
    <source>
        <dbReference type="Pfam" id="PF13087"/>
    </source>
</evidence>
<keyword evidence="4" id="KW-0347">Helicase</keyword>
<dbReference type="GO" id="GO:0004386">
    <property type="term" value="F:helicase activity"/>
    <property type="evidence" value="ECO:0007669"/>
    <property type="project" value="UniProtKB-KW"/>
</dbReference>